<evidence type="ECO:0000256" key="5">
    <source>
        <dbReference type="ARBA" id="ARBA00022989"/>
    </source>
</evidence>
<keyword evidence="6 7" id="KW-0472">Membrane</keyword>
<evidence type="ECO:0000259" key="8">
    <source>
        <dbReference type="Pfam" id="PF04290"/>
    </source>
</evidence>
<evidence type="ECO:0000256" key="1">
    <source>
        <dbReference type="ARBA" id="ARBA00004651"/>
    </source>
</evidence>
<accession>A0ABW2A7N5</accession>
<evidence type="ECO:0000256" key="2">
    <source>
        <dbReference type="ARBA" id="ARBA00022448"/>
    </source>
</evidence>
<keyword evidence="5 7" id="KW-1133">Transmembrane helix</keyword>
<comment type="subunit">
    <text evidence="7">The complex comprises the extracytoplasmic solute receptor protein and the two transmembrane proteins.</text>
</comment>
<reference evidence="10" key="1">
    <citation type="journal article" date="2019" name="Int. J. Syst. Evol. Microbiol.">
        <title>The Global Catalogue of Microorganisms (GCM) 10K type strain sequencing project: providing services to taxonomists for standard genome sequencing and annotation.</title>
        <authorList>
            <consortium name="The Broad Institute Genomics Platform"/>
            <consortium name="The Broad Institute Genome Sequencing Center for Infectious Disease"/>
            <person name="Wu L."/>
            <person name="Ma J."/>
        </authorList>
    </citation>
    <scope>NUCLEOTIDE SEQUENCE [LARGE SCALE GENOMIC DNA]</scope>
    <source>
        <strain evidence="10">NBRC 111756</strain>
    </source>
</reference>
<sequence length="170" mass="18629">MKWLIKAIDGLALVLYRISGLLLLGMMFCVVADVGARSLFAMSGGTVDLTFNGGIELVKFGLLFTMLFAFPYAVDKGQIVVDLFTHQLHERTLQLFDGVYTLCFGVFGALLCWRFYHAAEGARMSGELTQDLLMPMAPIYLVSSAALALMALRGFSCGILELLGLKERTS</sequence>
<protein>
    <recommendedName>
        <fullName evidence="7">TRAP transporter small permease protein</fullName>
    </recommendedName>
</protein>
<feature type="transmembrane region" description="Helical" evidence="7">
    <location>
        <begin position="136"/>
        <end position="163"/>
    </location>
</feature>
<keyword evidence="7" id="KW-0997">Cell inner membrane</keyword>
<comment type="subcellular location">
    <subcellularLocation>
        <location evidence="7">Cell inner membrane</location>
        <topology evidence="7">Multi-pass membrane protein</topology>
    </subcellularLocation>
    <subcellularLocation>
        <location evidence="1">Cell membrane</location>
        <topology evidence="1">Multi-pass membrane protein</topology>
    </subcellularLocation>
</comment>
<gene>
    <name evidence="9" type="ORF">ACFQDL_26950</name>
</gene>
<feature type="transmembrane region" description="Helical" evidence="7">
    <location>
        <begin position="95"/>
        <end position="116"/>
    </location>
</feature>
<feature type="transmembrane region" description="Helical" evidence="7">
    <location>
        <begin position="12"/>
        <end position="34"/>
    </location>
</feature>
<proteinExistence type="inferred from homology"/>
<evidence type="ECO:0000256" key="7">
    <source>
        <dbReference type="RuleBase" id="RU369079"/>
    </source>
</evidence>
<evidence type="ECO:0000256" key="4">
    <source>
        <dbReference type="ARBA" id="ARBA00022692"/>
    </source>
</evidence>
<keyword evidence="2 7" id="KW-0813">Transport</keyword>
<dbReference type="RefSeq" id="WP_379911686.1">
    <property type="nucleotide sequence ID" value="NZ_JBHSWE010000001.1"/>
</dbReference>
<dbReference type="Pfam" id="PF04290">
    <property type="entry name" value="DctQ"/>
    <property type="match status" value="1"/>
</dbReference>
<comment type="function">
    <text evidence="7">Part of the tripartite ATP-independent periplasmic (TRAP) transport system.</text>
</comment>
<comment type="caution">
    <text evidence="9">The sequence shown here is derived from an EMBL/GenBank/DDBJ whole genome shotgun (WGS) entry which is preliminary data.</text>
</comment>
<feature type="transmembrane region" description="Helical" evidence="7">
    <location>
        <begin position="54"/>
        <end position="74"/>
    </location>
</feature>
<dbReference type="Proteomes" id="UP001596422">
    <property type="component" value="Unassembled WGS sequence"/>
</dbReference>
<comment type="similarity">
    <text evidence="7">Belongs to the TRAP transporter small permease family.</text>
</comment>
<keyword evidence="4 7" id="KW-0812">Transmembrane</keyword>
<dbReference type="InterPro" id="IPR055348">
    <property type="entry name" value="DctQ"/>
</dbReference>
<evidence type="ECO:0000256" key="6">
    <source>
        <dbReference type="ARBA" id="ARBA00023136"/>
    </source>
</evidence>
<evidence type="ECO:0000313" key="9">
    <source>
        <dbReference type="EMBL" id="MFC6673319.1"/>
    </source>
</evidence>
<name>A0ABW2A7N5_9GAMM</name>
<organism evidence="9 10">
    <name type="scientific">Marinobacterium aestuariivivens</name>
    <dbReference type="NCBI Taxonomy" id="1698799"/>
    <lineage>
        <taxon>Bacteria</taxon>
        <taxon>Pseudomonadati</taxon>
        <taxon>Pseudomonadota</taxon>
        <taxon>Gammaproteobacteria</taxon>
        <taxon>Oceanospirillales</taxon>
        <taxon>Oceanospirillaceae</taxon>
        <taxon>Marinobacterium</taxon>
    </lineage>
</organism>
<evidence type="ECO:0000256" key="3">
    <source>
        <dbReference type="ARBA" id="ARBA00022475"/>
    </source>
</evidence>
<dbReference type="EMBL" id="JBHSWE010000001">
    <property type="protein sequence ID" value="MFC6673319.1"/>
    <property type="molecule type" value="Genomic_DNA"/>
</dbReference>
<keyword evidence="10" id="KW-1185">Reference proteome</keyword>
<feature type="domain" description="Tripartite ATP-independent periplasmic transporters DctQ component" evidence="8">
    <location>
        <begin position="26"/>
        <end position="154"/>
    </location>
</feature>
<keyword evidence="3" id="KW-1003">Cell membrane</keyword>
<evidence type="ECO:0000313" key="10">
    <source>
        <dbReference type="Proteomes" id="UP001596422"/>
    </source>
</evidence>